<name>A0A0B6YM32_9EUPU</name>
<reference evidence="2" key="1">
    <citation type="submission" date="2014-12" db="EMBL/GenBank/DDBJ databases">
        <title>Insight into the proteome of Arion vulgaris.</title>
        <authorList>
            <person name="Aradska J."/>
            <person name="Bulat T."/>
            <person name="Smidak R."/>
            <person name="Sarate P."/>
            <person name="Gangsoo J."/>
            <person name="Sialana F."/>
            <person name="Bilban M."/>
            <person name="Lubec G."/>
        </authorList>
    </citation>
    <scope>NUCLEOTIDE SEQUENCE</scope>
    <source>
        <tissue evidence="2">Skin</tissue>
    </source>
</reference>
<dbReference type="AlphaFoldDB" id="A0A0B6YM32"/>
<dbReference type="EMBL" id="HACG01010428">
    <property type="protein sequence ID" value="CEK57293.1"/>
    <property type="molecule type" value="Transcribed_RNA"/>
</dbReference>
<evidence type="ECO:0000256" key="1">
    <source>
        <dbReference type="SAM" id="MobiDB-lite"/>
    </source>
</evidence>
<sequence length="98" mass="11356">KPVRSQMLLEPRKKHQEVLPEIVSKNNNGPDKITQDTIEYYHRGKGAVINTNNDDTRNNYDIVDYSSSKFRPNSESNMKQSFSNSSEVYNTWNESDSK</sequence>
<evidence type="ECO:0000313" key="2">
    <source>
        <dbReference type="EMBL" id="CEK57293.1"/>
    </source>
</evidence>
<feature type="non-terminal residue" evidence="2">
    <location>
        <position position="98"/>
    </location>
</feature>
<feature type="non-terminal residue" evidence="2">
    <location>
        <position position="1"/>
    </location>
</feature>
<protein>
    <submittedName>
        <fullName evidence="2">Uncharacterized protein</fullName>
    </submittedName>
</protein>
<accession>A0A0B6YM32</accession>
<gene>
    <name evidence="2" type="primary">ORF29794</name>
</gene>
<feature type="region of interest" description="Disordered" evidence="1">
    <location>
        <begin position="68"/>
        <end position="98"/>
    </location>
</feature>
<proteinExistence type="predicted"/>
<organism evidence="2">
    <name type="scientific">Arion vulgaris</name>
    <dbReference type="NCBI Taxonomy" id="1028688"/>
    <lineage>
        <taxon>Eukaryota</taxon>
        <taxon>Metazoa</taxon>
        <taxon>Spiralia</taxon>
        <taxon>Lophotrochozoa</taxon>
        <taxon>Mollusca</taxon>
        <taxon>Gastropoda</taxon>
        <taxon>Heterobranchia</taxon>
        <taxon>Euthyneura</taxon>
        <taxon>Panpulmonata</taxon>
        <taxon>Eupulmonata</taxon>
        <taxon>Stylommatophora</taxon>
        <taxon>Helicina</taxon>
        <taxon>Arionoidea</taxon>
        <taxon>Arionidae</taxon>
        <taxon>Arion</taxon>
    </lineage>
</organism>